<name>A0A9X6SZ13_BACCE</name>
<reference evidence="1 2" key="1">
    <citation type="submission" date="2017-09" db="EMBL/GenBank/DDBJ databases">
        <title>Large-scale bioinformatics analysis of Bacillus genomes uncovers conserved roles of natural products in bacterial physiology.</title>
        <authorList>
            <consortium name="Agbiome Team Llc"/>
            <person name="Bleich R.M."/>
            <person name="Grubbs K.J."/>
            <person name="Santa Maria K.C."/>
            <person name="Allen S.E."/>
            <person name="Farag S."/>
            <person name="Shank E.A."/>
            <person name="Bowers A."/>
        </authorList>
    </citation>
    <scope>NUCLEOTIDE SEQUENCE [LARGE SCALE GENOMIC DNA]</scope>
    <source>
        <strain evidence="1 2">AFS092789</strain>
    </source>
</reference>
<proteinExistence type="predicted"/>
<dbReference type="Proteomes" id="UP000219922">
    <property type="component" value="Unassembled WGS sequence"/>
</dbReference>
<dbReference type="AlphaFoldDB" id="A0A9X6SZ13"/>
<evidence type="ECO:0000313" key="1">
    <source>
        <dbReference type="EMBL" id="PDZ97448.1"/>
    </source>
</evidence>
<comment type="caution">
    <text evidence="1">The sequence shown here is derived from an EMBL/GenBank/DDBJ whole genome shotgun (WGS) entry which is preliminary data.</text>
</comment>
<evidence type="ECO:0000313" key="2">
    <source>
        <dbReference type="Proteomes" id="UP000219922"/>
    </source>
</evidence>
<dbReference type="RefSeq" id="WP_098005679.1">
    <property type="nucleotide sequence ID" value="NZ_NUJB01000045.1"/>
</dbReference>
<protein>
    <submittedName>
        <fullName evidence="1">Uncharacterized protein</fullName>
    </submittedName>
</protein>
<sequence>MNTVHEQLINAGFKQTEDKYILFTVFGEFILKEEHRLTERYTCRDYIINTESETFSGKIYTNNPENFSLTLNRLLNQFNSFNMTNFVFPKNEEKQIEILI</sequence>
<accession>A0A9X6SZ13</accession>
<dbReference type="EMBL" id="NVMX01000024">
    <property type="protein sequence ID" value="PDZ97448.1"/>
    <property type="molecule type" value="Genomic_DNA"/>
</dbReference>
<gene>
    <name evidence="1" type="ORF">CON36_17675</name>
</gene>
<organism evidence="1 2">
    <name type="scientific">Bacillus cereus</name>
    <dbReference type="NCBI Taxonomy" id="1396"/>
    <lineage>
        <taxon>Bacteria</taxon>
        <taxon>Bacillati</taxon>
        <taxon>Bacillota</taxon>
        <taxon>Bacilli</taxon>
        <taxon>Bacillales</taxon>
        <taxon>Bacillaceae</taxon>
        <taxon>Bacillus</taxon>
        <taxon>Bacillus cereus group</taxon>
    </lineage>
</organism>